<name>A0A507BBP7_9PEZI</name>
<evidence type="ECO:0000313" key="3">
    <source>
        <dbReference type="Proteomes" id="UP000319257"/>
    </source>
</evidence>
<feature type="compositionally biased region" description="Low complexity" evidence="1">
    <location>
        <begin position="211"/>
        <end position="231"/>
    </location>
</feature>
<dbReference type="Gene3D" id="3.90.20.10">
    <property type="match status" value="1"/>
</dbReference>
<accession>A0A507BBP7</accession>
<evidence type="ECO:0000313" key="2">
    <source>
        <dbReference type="EMBL" id="TPX14809.1"/>
    </source>
</evidence>
<feature type="region of interest" description="Disordered" evidence="1">
    <location>
        <begin position="168"/>
        <end position="238"/>
    </location>
</feature>
<evidence type="ECO:0000256" key="1">
    <source>
        <dbReference type="SAM" id="MobiDB-lite"/>
    </source>
</evidence>
<dbReference type="Proteomes" id="UP000319257">
    <property type="component" value="Unassembled WGS sequence"/>
</dbReference>
<organism evidence="2 3">
    <name type="scientific">Thyridium curvatum</name>
    <dbReference type="NCBI Taxonomy" id="1093900"/>
    <lineage>
        <taxon>Eukaryota</taxon>
        <taxon>Fungi</taxon>
        <taxon>Dikarya</taxon>
        <taxon>Ascomycota</taxon>
        <taxon>Pezizomycotina</taxon>
        <taxon>Sordariomycetes</taxon>
        <taxon>Sordariomycetidae</taxon>
        <taxon>Thyridiales</taxon>
        <taxon>Thyridiaceae</taxon>
        <taxon>Thyridium</taxon>
    </lineage>
</organism>
<dbReference type="OrthoDB" id="4579506at2759"/>
<feature type="compositionally biased region" description="Low complexity" evidence="1">
    <location>
        <begin position="181"/>
        <end position="193"/>
    </location>
</feature>
<dbReference type="RefSeq" id="XP_030996520.1">
    <property type="nucleotide sequence ID" value="XM_031139700.1"/>
</dbReference>
<sequence length="470" mass="50088">MWGIGWLAISPNYGECVLRHQHQPQALRHQKWDFWNNDLRLEPRTVRRQTSHTVFPSHPNIQLHQTLDPASTSLAHDDNKLASSSCSRAPGCLLPLITETTDHVLYPSAIPSPGHPAGQAVPNPPITVSHPAILTPASSSAITPIHSPALASVPSVNGPQAWGLTAQGQVNPQAPAPPAAVQPHHQQQQQQPHTSSSSAMMPNGTPTRNNAAAPSASSTPAGAPISGSPATHALAPPPEGVFGTFDDLLNTVQRAAKDSGYGVVKLRASNYRDGKATRYDLVCDRGGVKYSSTAKKRTPSTRKVDCPFRAKAVCEVQLGNKWRFVVQDGRHNHEARVPAAAPGQENTPLAQSLRSLTNKIDRMSHDMSQGFEKLDNRFGNLEKRMDALDAVMSARLGLAGMGAPPPGMPNGVGGPGPGGMPGDPSGVMDSRLNGMEARMSAMEQRMGSGMNGMEMPMDDVETRLLSSTVM</sequence>
<keyword evidence="3" id="KW-1185">Reference proteome</keyword>
<dbReference type="GeneID" id="41972651"/>
<dbReference type="AlphaFoldDB" id="A0A507BBP7"/>
<evidence type="ECO:0008006" key="4">
    <source>
        <dbReference type="Google" id="ProtNLM"/>
    </source>
</evidence>
<feature type="compositionally biased region" description="Polar residues" evidence="1">
    <location>
        <begin position="194"/>
        <end position="210"/>
    </location>
</feature>
<gene>
    <name evidence="2" type="ORF">E0L32_005204</name>
</gene>
<dbReference type="InParanoid" id="A0A507BBP7"/>
<protein>
    <recommendedName>
        <fullName evidence="4">FAR1 domain-containing protein</fullName>
    </recommendedName>
</protein>
<proteinExistence type="predicted"/>
<dbReference type="EMBL" id="SKBQ01000026">
    <property type="protein sequence ID" value="TPX14809.1"/>
    <property type="molecule type" value="Genomic_DNA"/>
</dbReference>
<reference evidence="2 3" key="1">
    <citation type="submission" date="2019-06" db="EMBL/GenBank/DDBJ databases">
        <title>Draft genome sequence of the filamentous fungus Phialemoniopsis curvata isolated from diesel fuel.</title>
        <authorList>
            <person name="Varaljay V.A."/>
            <person name="Lyon W.J."/>
            <person name="Crouch A.L."/>
            <person name="Drake C.E."/>
            <person name="Hollomon J.M."/>
            <person name="Nadeau L.J."/>
            <person name="Nunn H.S."/>
            <person name="Stevenson B.S."/>
            <person name="Bojanowski C.L."/>
            <person name="Crookes-Goodson W.J."/>
        </authorList>
    </citation>
    <scope>NUCLEOTIDE SEQUENCE [LARGE SCALE GENOMIC DNA]</scope>
    <source>
        <strain evidence="2 3">D216</strain>
    </source>
</reference>
<dbReference type="STRING" id="1093900.A0A507BBP7"/>
<comment type="caution">
    <text evidence="2">The sequence shown here is derived from an EMBL/GenBank/DDBJ whole genome shotgun (WGS) entry which is preliminary data.</text>
</comment>